<keyword evidence="2" id="KW-0813">Transport</keyword>
<feature type="transmembrane region" description="Helical" evidence="12">
    <location>
        <begin position="172"/>
        <end position="194"/>
    </location>
</feature>
<keyword evidence="8" id="KW-0418">Kinase</keyword>
<evidence type="ECO:0000259" key="13">
    <source>
        <dbReference type="PROSITE" id="PS51093"/>
    </source>
</evidence>
<keyword evidence="4 16" id="KW-0762">Sugar transport</keyword>
<dbReference type="Pfam" id="PF02378">
    <property type="entry name" value="PTS_EIIC"/>
    <property type="match status" value="1"/>
</dbReference>
<dbReference type="AlphaFoldDB" id="A0A940PCH0"/>
<feature type="active site" description="Phosphocysteine intermediate; for EIIB activity" evidence="11">
    <location>
        <position position="26"/>
    </location>
</feature>
<evidence type="ECO:0000313" key="17">
    <source>
        <dbReference type="Proteomes" id="UP000674938"/>
    </source>
</evidence>
<evidence type="ECO:0000259" key="15">
    <source>
        <dbReference type="PROSITE" id="PS51103"/>
    </source>
</evidence>
<gene>
    <name evidence="16" type="ORF">I6N95_14695</name>
</gene>
<evidence type="ECO:0000256" key="3">
    <source>
        <dbReference type="ARBA" id="ARBA00022475"/>
    </source>
</evidence>
<feature type="transmembrane region" description="Helical" evidence="12">
    <location>
        <begin position="415"/>
        <end position="438"/>
    </location>
</feature>
<name>A0A940PCH0_9ENTE</name>
<dbReference type="Gene3D" id="3.30.1360.60">
    <property type="entry name" value="Glucose permease domain IIB"/>
    <property type="match status" value="1"/>
</dbReference>
<feature type="domain" description="PTS EIIC type-1" evidence="15">
    <location>
        <begin position="102"/>
        <end position="454"/>
    </location>
</feature>
<keyword evidence="5" id="KW-0808">Transferase</keyword>
<dbReference type="GO" id="GO:0090589">
    <property type="term" value="F:protein-phosphocysteine-trehalose phosphotransferase system transporter activity"/>
    <property type="evidence" value="ECO:0007669"/>
    <property type="project" value="TreeGrafter"/>
</dbReference>
<evidence type="ECO:0000256" key="4">
    <source>
        <dbReference type="ARBA" id="ARBA00022597"/>
    </source>
</evidence>
<dbReference type="PANTHER" id="PTHR30175:SF1">
    <property type="entry name" value="PTS SYSTEM ARBUTIN-, CELLOBIOSE-, AND SALICIN-SPECIFIC EIIBC COMPONENT-RELATED"/>
    <property type="match status" value="1"/>
</dbReference>
<accession>A0A940PCH0</accession>
<dbReference type="PROSITE" id="PS51098">
    <property type="entry name" value="PTS_EIIB_TYPE_1"/>
    <property type="match status" value="1"/>
</dbReference>
<dbReference type="GO" id="GO:0008982">
    <property type="term" value="F:protein-N(PI)-phosphohistidine-sugar phosphotransferase activity"/>
    <property type="evidence" value="ECO:0007669"/>
    <property type="project" value="InterPro"/>
</dbReference>
<evidence type="ECO:0000313" key="16">
    <source>
        <dbReference type="EMBL" id="MBP1042265.1"/>
    </source>
</evidence>
<dbReference type="NCBIfam" id="TIGR00830">
    <property type="entry name" value="PTBA"/>
    <property type="match status" value="1"/>
</dbReference>
<feature type="domain" description="PTS EIIA type-1" evidence="13">
    <location>
        <begin position="484"/>
        <end position="589"/>
    </location>
</feature>
<dbReference type="InterPro" id="IPR018113">
    <property type="entry name" value="PTrfase_EIIB_Cys"/>
</dbReference>
<dbReference type="InterPro" id="IPR050558">
    <property type="entry name" value="PTS_Sugar-Specific_Components"/>
</dbReference>
<dbReference type="InterPro" id="IPR036878">
    <property type="entry name" value="Glu_permease_IIB"/>
</dbReference>
<dbReference type="Proteomes" id="UP000674938">
    <property type="component" value="Unassembled WGS sequence"/>
</dbReference>
<reference evidence="16" key="1">
    <citation type="submission" date="2020-12" db="EMBL/GenBank/DDBJ databases">
        <title>Vagococcus allomyrinae sp. nov. and Enterococcus lavae sp. nov., isolated from the larvae of Allomyrina dichotoma.</title>
        <authorList>
            <person name="Lee S.D."/>
        </authorList>
    </citation>
    <scope>NUCLEOTIDE SEQUENCE</scope>
    <source>
        <strain evidence="16">BWB3-3</strain>
    </source>
</reference>
<dbReference type="EMBL" id="JAEEGA010000009">
    <property type="protein sequence ID" value="MBP1042265.1"/>
    <property type="molecule type" value="Genomic_DNA"/>
</dbReference>
<organism evidence="16 17">
    <name type="scientific">Vagococcus allomyrinae</name>
    <dbReference type="NCBI Taxonomy" id="2794353"/>
    <lineage>
        <taxon>Bacteria</taxon>
        <taxon>Bacillati</taxon>
        <taxon>Bacillota</taxon>
        <taxon>Bacilli</taxon>
        <taxon>Lactobacillales</taxon>
        <taxon>Enterococcaceae</taxon>
        <taxon>Vagococcus</taxon>
    </lineage>
</organism>
<dbReference type="RefSeq" id="WP_209529275.1">
    <property type="nucleotide sequence ID" value="NZ_JAEEGA010000009.1"/>
</dbReference>
<dbReference type="GO" id="GO:0016301">
    <property type="term" value="F:kinase activity"/>
    <property type="evidence" value="ECO:0007669"/>
    <property type="project" value="UniProtKB-KW"/>
</dbReference>
<evidence type="ECO:0000256" key="6">
    <source>
        <dbReference type="ARBA" id="ARBA00022683"/>
    </source>
</evidence>
<evidence type="ECO:0000259" key="14">
    <source>
        <dbReference type="PROSITE" id="PS51098"/>
    </source>
</evidence>
<evidence type="ECO:0000256" key="5">
    <source>
        <dbReference type="ARBA" id="ARBA00022679"/>
    </source>
</evidence>
<comment type="subcellular location">
    <subcellularLocation>
        <location evidence="1">Cell membrane</location>
        <topology evidence="1">Multi-pass membrane protein</topology>
    </subcellularLocation>
</comment>
<feature type="transmembrane region" description="Helical" evidence="12">
    <location>
        <begin position="141"/>
        <end position="160"/>
    </location>
</feature>
<feature type="transmembrane region" description="Helical" evidence="12">
    <location>
        <begin position="270"/>
        <end position="290"/>
    </location>
</feature>
<dbReference type="InterPro" id="IPR001996">
    <property type="entry name" value="PTS_IIB_1"/>
</dbReference>
<evidence type="ECO:0000256" key="8">
    <source>
        <dbReference type="ARBA" id="ARBA00022777"/>
    </source>
</evidence>
<dbReference type="GO" id="GO:0015771">
    <property type="term" value="P:trehalose transport"/>
    <property type="evidence" value="ECO:0007669"/>
    <property type="project" value="TreeGrafter"/>
</dbReference>
<feature type="transmembrane region" description="Helical" evidence="12">
    <location>
        <begin position="349"/>
        <end position="370"/>
    </location>
</feature>
<dbReference type="PROSITE" id="PS51093">
    <property type="entry name" value="PTS_EIIA_TYPE_1"/>
    <property type="match status" value="1"/>
</dbReference>
<dbReference type="InterPro" id="IPR011055">
    <property type="entry name" value="Dup_hybrid_motif"/>
</dbReference>
<evidence type="ECO:0000256" key="11">
    <source>
        <dbReference type="PROSITE-ProRule" id="PRU00421"/>
    </source>
</evidence>
<feature type="transmembrane region" description="Helical" evidence="12">
    <location>
        <begin position="242"/>
        <end position="264"/>
    </location>
</feature>
<dbReference type="InterPro" id="IPR001127">
    <property type="entry name" value="PTS_EIIA_1_perm"/>
</dbReference>
<evidence type="ECO:0000256" key="9">
    <source>
        <dbReference type="ARBA" id="ARBA00022989"/>
    </source>
</evidence>
<keyword evidence="6" id="KW-0598">Phosphotransferase system</keyword>
<feature type="transmembrane region" description="Helical" evidence="12">
    <location>
        <begin position="311"/>
        <end position="337"/>
    </location>
</feature>
<dbReference type="PROSITE" id="PS01035">
    <property type="entry name" value="PTS_EIIB_TYPE_1_CYS"/>
    <property type="match status" value="1"/>
</dbReference>
<evidence type="ECO:0000256" key="1">
    <source>
        <dbReference type="ARBA" id="ARBA00004651"/>
    </source>
</evidence>
<feature type="transmembrane region" description="Helical" evidence="12">
    <location>
        <begin position="100"/>
        <end position="121"/>
    </location>
</feature>
<proteinExistence type="predicted"/>
<evidence type="ECO:0000256" key="2">
    <source>
        <dbReference type="ARBA" id="ARBA00022448"/>
    </source>
</evidence>
<dbReference type="Gene3D" id="2.70.70.10">
    <property type="entry name" value="Glucose Permease (Domain IIA)"/>
    <property type="match status" value="1"/>
</dbReference>
<dbReference type="GO" id="GO:0009401">
    <property type="term" value="P:phosphoenolpyruvate-dependent sugar phosphotransferase system"/>
    <property type="evidence" value="ECO:0007669"/>
    <property type="project" value="UniProtKB-KW"/>
</dbReference>
<keyword evidence="9 12" id="KW-1133">Transmembrane helix</keyword>
<dbReference type="Pfam" id="PF00358">
    <property type="entry name" value="PTS_EIIA_1"/>
    <property type="match status" value="1"/>
</dbReference>
<sequence length="616" mass="66028">MTNRELALLILKAIGGEENIIDYTNCVTRLRFNLKNLDVVDKEQIDRTPSVLGSQFKSGQYQVILGGKVSNVAQEFGKLVSLSVTTQKSNQPKEGVMSRLINTLSAILTPALPPVIAGGMLKGFMFMFVNFGWIDGASDTAIFFNMLSDTMFYFFPFLLAVSSAKRFKTNEFMALTMAGVLMYPMALADGQSFIKLFGVLPIAVVDYSSSVLPIILSVLLLKYISDFFNRVIPEMVSMVFSPLFSLIVAAPIAMLVLAPLGYYIGEYVAIGVKALITFSPWLAGLIVGASRPILVLGGMHHAMNPIFQQELASFGASQLSAMVLMSTFAQATAALVAYFRAKDSADKQIALSAVIPGYIGITEPALYGVLSKQKEAMFAACLGGGIGAAVTAMLGGRGYAFVMPGVLSIPSFMGAGFSGVVIGLIVTIVATVILYLAFQLFLKKSTDTETSATSQEITVEKKEAAVTIASPTEGRIRELESLSDDTFGKSVLGKTLAIESSSGKIVAPFDGTVQALFQTKHAIGLASSKGEVELLIHVGLDTVQLQGAPFVSHVRQGQKVQQGELLLTFDQKAIREADYDDVVILAVTNSDKHLSILEVPTNQDISSGQALLKIIH</sequence>
<dbReference type="Pfam" id="PF00367">
    <property type="entry name" value="PTS_EIIB"/>
    <property type="match status" value="1"/>
</dbReference>
<comment type="caution">
    <text evidence="16">The sequence shown here is derived from an EMBL/GenBank/DDBJ whole genome shotgun (WGS) entry which is preliminary data.</text>
</comment>
<evidence type="ECO:0000256" key="7">
    <source>
        <dbReference type="ARBA" id="ARBA00022692"/>
    </source>
</evidence>
<feature type="transmembrane region" description="Helical" evidence="12">
    <location>
        <begin position="377"/>
        <end position="395"/>
    </location>
</feature>
<dbReference type="SUPFAM" id="SSF55604">
    <property type="entry name" value="Glucose permease domain IIB"/>
    <property type="match status" value="1"/>
</dbReference>
<keyword evidence="3" id="KW-1003">Cell membrane</keyword>
<dbReference type="PANTHER" id="PTHR30175">
    <property type="entry name" value="PHOSPHOTRANSFERASE SYSTEM TRANSPORT PROTEIN"/>
    <property type="match status" value="1"/>
</dbReference>
<dbReference type="InterPro" id="IPR003352">
    <property type="entry name" value="PTS_EIIC"/>
</dbReference>
<protein>
    <submittedName>
        <fullName evidence="16">PTS glucose transporter subunit IIA</fullName>
    </submittedName>
</protein>
<keyword evidence="17" id="KW-1185">Reference proteome</keyword>
<dbReference type="SUPFAM" id="SSF51261">
    <property type="entry name" value="Duplicated hybrid motif"/>
    <property type="match status" value="1"/>
</dbReference>
<keyword evidence="7 12" id="KW-0812">Transmembrane</keyword>
<keyword evidence="10 12" id="KW-0472">Membrane</keyword>
<evidence type="ECO:0000256" key="10">
    <source>
        <dbReference type="ARBA" id="ARBA00023136"/>
    </source>
</evidence>
<dbReference type="CDD" id="cd00212">
    <property type="entry name" value="PTS_IIB_glc"/>
    <property type="match status" value="1"/>
</dbReference>
<dbReference type="GO" id="GO:0005886">
    <property type="term" value="C:plasma membrane"/>
    <property type="evidence" value="ECO:0007669"/>
    <property type="project" value="UniProtKB-SubCell"/>
</dbReference>
<evidence type="ECO:0000256" key="12">
    <source>
        <dbReference type="SAM" id="Phobius"/>
    </source>
</evidence>
<feature type="domain" description="PTS EIIB type-1" evidence="14">
    <location>
        <begin position="4"/>
        <end position="86"/>
    </location>
</feature>
<dbReference type="PROSITE" id="PS51103">
    <property type="entry name" value="PTS_EIIC_TYPE_1"/>
    <property type="match status" value="1"/>
</dbReference>
<dbReference type="InterPro" id="IPR013013">
    <property type="entry name" value="PTS_EIIC_1"/>
</dbReference>
<feature type="transmembrane region" description="Helical" evidence="12">
    <location>
        <begin position="200"/>
        <end position="221"/>
    </location>
</feature>